<protein>
    <submittedName>
        <fullName evidence="2">Uncharacterized protein</fullName>
    </submittedName>
</protein>
<keyword evidence="1" id="KW-1133">Transmembrane helix</keyword>
<dbReference type="Proteomes" id="UP000017133">
    <property type="component" value="Unassembled WGS sequence"/>
</dbReference>
<gene>
    <name evidence="2" type="ORF">O185_04505</name>
</gene>
<organism evidence="2 3">
    <name type="scientific">Photorhabdus temperata J3</name>
    <dbReference type="NCBI Taxonomy" id="1389415"/>
    <lineage>
        <taxon>Bacteria</taxon>
        <taxon>Pseudomonadati</taxon>
        <taxon>Pseudomonadota</taxon>
        <taxon>Gammaproteobacteria</taxon>
        <taxon>Enterobacterales</taxon>
        <taxon>Morganellaceae</taxon>
        <taxon>Photorhabdus</taxon>
    </lineage>
</organism>
<evidence type="ECO:0000256" key="1">
    <source>
        <dbReference type="SAM" id="Phobius"/>
    </source>
</evidence>
<keyword evidence="3" id="KW-1185">Reference proteome</keyword>
<comment type="caution">
    <text evidence="2">The sequence shown here is derived from an EMBL/GenBank/DDBJ whole genome shotgun (WGS) entry which is preliminary data.</text>
</comment>
<evidence type="ECO:0000313" key="2">
    <source>
        <dbReference type="EMBL" id="ERT14266.1"/>
    </source>
</evidence>
<proteinExistence type="predicted"/>
<accession>U7R5S2</accession>
<reference evidence="2 3" key="1">
    <citation type="submission" date="2013-10" db="EMBL/GenBank/DDBJ databases">
        <title>Whole Genome Shotgun Sequence of Photorhabdus temperata J3.</title>
        <authorList>
            <person name="Park G.-S."/>
            <person name="Hong S.-J."/>
            <person name="Shin J.-H."/>
        </authorList>
    </citation>
    <scope>NUCLEOTIDE SEQUENCE [LARGE SCALE GENOMIC DNA]</scope>
    <source>
        <strain evidence="2 3">J3</strain>
    </source>
</reference>
<sequence length="118" mass="13433">MKLNKIMMSTTLIFVIAIIGGIVIDVPYFINSNNLEHTISLRKASNLVLKGEGSQIPKNTEIRLKNCSLEPVVQRLLSRVTLKVLLVLPRVINKPDKPPKPCQREKLHMFRLIVSFIF</sequence>
<evidence type="ECO:0000313" key="3">
    <source>
        <dbReference type="Proteomes" id="UP000017133"/>
    </source>
</evidence>
<dbReference type="PATRIC" id="fig|1389415.4.peg.890"/>
<dbReference type="EMBL" id="AXDT01000034">
    <property type="protein sequence ID" value="ERT14266.1"/>
    <property type="molecule type" value="Genomic_DNA"/>
</dbReference>
<keyword evidence="1" id="KW-0472">Membrane</keyword>
<keyword evidence="1" id="KW-0812">Transmembrane</keyword>
<feature type="transmembrane region" description="Helical" evidence="1">
    <location>
        <begin position="12"/>
        <end position="30"/>
    </location>
</feature>
<name>U7R5S2_PHOTE</name>
<dbReference type="AlphaFoldDB" id="U7R5S2"/>